<keyword evidence="4" id="KW-0694">RNA-binding</keyword>
<name>A0A937W3B4_UNCTE</name>
<evidence type="ECO:0000313" key="11">
    <source>
        <dbReference type="Proteomes" id="UP000712673"/>
    </source>
</evidence>
<evidence type="ECO:0000256" key="6">
    <source>
        <dbReference type="ARBA" id="ARBA00023274"/>
    </source>
</evidence>
<evidence type="ECO:0000256" key="1">
    <source>
        <dbReference type="ARBA" id="ARBA00003134"/>
    </source>
</evidence>
<keyword evidence="3" id="KW-0699">rRNA-binding</keyword>
<keyword evidence="6" id="KW-0687">Ribonucleoprotein</keyword>
<dbReference type="GO" id="GO:0003735">
    <property type="term" value="F:structural constituent of ribosome"/>
    <property type="evidence" value="ECO:0007669"/>
    <property type="project" value="InterPro"/>
</dbReference>
<dbReference type="GO" id="GO:0006412">
    <property type="term" value="P:translation"/>
    <property type="evidence" value="ECO:0007669"/>
    <property type="project" value="InterPro"/>
</dbReference>
<accession>A0A937W3B4</accession>
<sequence>MANRHPSAIKRARQNVKRNARNSSLRSALRTAVKKVLVAVDQADATMAQGELQQAVRALGKATTKGIVHK</sequence>
<feature type="non-terminal residue" evidence="10">
    <location>
        <position position="70"/>
    </location>
</feature>
<dbReference type="Gene3D" id="1.20.58.110">
    <property type="entry name" value="Ribosomal protein S20"/>
    <property type="match status" value="1"/>
</dbReference>
<evidence type="ECO:0000256" key="3">
    <source>
        <dbReference type="ARBA" id="ARBA00022730"/>
    </source>
</evidence>
<dbReference type="EMBL" id="VGLS01000333">
    <property type="protein sequence ID" value="MBM3224467.1"/>
    <property type="molecule type" value="Genomic_DNA"/>
</dbReference>
<dbReference type="InterPro" id="IPR036510">
    <property type="entry name" value="Ribosomal_bS20_sf"/>
</dbReference>
<reference evidence="10" key="1">
    <citation type="submission" date="2019-03" db="EMBL/GenBank/DDBJ databases">
        <title>Lake Tanganyika Metagenome-Assembled Genomes (MAGs).</title>
        <authorList>
            <person name="Tran P."/>
        </authorList>
    </citation>
    <scope>NUCLEOTIDE SEQUENCE</scope>
    <source>
        <strain evidence="10">K_DeepCast_65m_m2_066</strain>
    </source>
</reference>
<dbReference type="Pfam" id="PF01649">
    <property type="entry name" value="Ribosomal_S20p"/>
    <property type="match status" value="1"/>
</dbReference>
<evidence type="ECO:0000256" key="7">
    <source>
        <dbReference type="ARBA" id="ARBA00035136"/>
    </source>
</evidence>
<dbReference type="NCBIfam" id="TIGR00029">
    <property type="entry name" value="S20"/>
    <property type="match status" value="1"/>
</dbReference>
<organism evidence="10 11">
    <name type="scientific">Tectimicrobiota bacterium</name>
    <dbReference type="NCBI Taxonomy" id="2528274"/>
    <lineage>
        <taxon>Bacteria</taxon>
        <taxon>Pseudomonadati</taxon>
        <taxon>Nitrospinota/Tectimicrobiota group</taxon>
        <taxon>Candidatus Tectimicrobiota</taxon>
    </lineage>
</organism>
<dbReference type="Proteomes" id="UP000712673">
    <property type="component" value="Unassembled WGS sequence"/>
</dbReference>
<evidence type="ECO:0000313" key="10">
    <source>
        <dbReference type="EMBL" id="MBM3224467.1"/>
    </source>
</evidence>
<evidence type="ECO:0000256" key="4">
    <source>
        <dbReference type="ARBA" id="ARBA00022884"/>
    </source>
</evidence>
<dbReference type="InterPro" id="IPR002583">
    <property type="entry name" value="Ribosomal_bS20"/>
</dbReference>
<comment type="similarity">
    <text evidence="2">Belongs to the bacterial ribosomal protein bS20 family.</text>
</comment>
<comment type="function">
    <text evidence="1">Binds directly to 16S ribosomal RNA.</text>
</comment>
<evidence type="ECO:0000256" key="8">
    <source>
        <dbReference type="ARBA" id="ARBA00035343"/>
    </source>
</evidence>
<dbReference type="GO" id="GO:0070181">
    <property type="term" value="F:small ribosomal subunit rRNA binding"/>
    <property type="evidence" value="ECO:0007669"/>
    <property type="project" value="TreeGrafter"/>
</dbReference>
<comment type="caution">
    <text evidence="10">The sequence shown here is derived from an EMBL/GenBank/DDBJ whole genome shotgun (WGS) entry which is preliminary data.</text>
</comment>
<dbReference type="SUPFAM" id="SSF46992">
    <property type="entry name" value="Ribosomal protein S20"/>
    <property type="match status" value="1"/>
</dbReference>
<evidence type="ECO:0000256" key="2">
    <source>
        <dbReference type="ARBA" id="ARBA00007634"/>
    </source>
</evidence>
<protein>
    <recommendedName>
        <fullName evidence="7">Small ribosomal subunit protein bS20</fullName>
    </recommendedName>
    <alternativeName>
        <fullName evidence="8">30S ribosomal protein S20</fullName>
    </alternativeName>
</protein>
<evidence type="ECO:0000256" key="5">
    <source>
        <dbReference type="ARBA" id="ARBA00022980"/>
    </source>
</evidence>
<gene>
    <name evidence="10" type="primary">rpsT</name>
    <name evidence="10" type="ORF">FJZ47_11790</name>
</gene>
<dbReference type="PANTHER" id="PTHR33398:SF1">
    <property type="entry name" value="SMALL RIBOSOMAL SUBUNIT PROTEIN BS20C"/>
    <property type="match status" value="1"/>
</dbReference>
<dbReference type="GO" id="GO:0015935">
    <property type="term" value="C:small ribosomal subunit"/>
    <property type="evidence" value="ECO:0007669"/>
    <property type="project" value="TreeGrafter"/>
</dbReference>
<evidence type="ECO:0000256" key="9">
    <source>
        <dbReference type="SAM" id="MobiDB-lite"/>
    </source>
</evidence>
<keyword evidence="5 10" id="KW-0689">Ribosomal protein</keyword>
<dbReference type="AlphaFoldDB" id="A0A937W3B4"/>
<dbReference type="GO" id="GO:0005829">
    <property type="term" value="C:cytosol"/>
    <property type="evidence" value="ECO:0007669"/>
    <property type="project" value="TreeGrafter"/>
</dbReference>
<dbReference type="PANTHER" id="PTHR33398">
    <property type="entry name" value="30S RIBOSOMAL PROTEIN S20"/>
    <property type="match status" value="1"/>
</dbReference>
<feature type="compositionally biased region" description="Basic residues" evidence="9">
    <location>
        <begin position="7"/>
        <end position="20"/>
    </location>
</feature>
<feature type="region of interest" description="Disordered" evidence="9">
    <location>
        <begin position="1"/>
        <end position="26"/>
    </location>
</feature>
<proteinExistence type="inferred from homology"/>